<dbReference type="Pfam" id="PF01207">
    <property type="entry name" value="Dus"/>
    <property type="match status" value="2"/>
</dbReference>
<evidence type="ECO:0000256" key="6">
    <source>
        <dbReference type="ARBA" id="ARBA00022143"/>
    </source>
</evidence>
<evidence type="ECO:0000256" key="15">
    <source>
        <dbReference type="ARBA" id="ARBA00022833"/>
    </source>
</evidence>
<accession>A0A9P8CEU7</accession>
<dbReference type="Pfam" id="PF25585">
    <property type="entry name" value="zf-CCCH_DUS3L"/>
    <property type="match status" value="2"/>
</dbReference>
<keyword evidence="12" id="KW-0479">Metal-binding</keyword>
<dbReference type="PROSITE" id="PS01136">
    <property type="entry name" value="UPF0034"/>
    <property type="match status" value="1"/>
</dbReference>
<comment type="similarity">
    <text evidence="4">Belongs to the Dus family. Dus3 subfamily.</text>
</comment>
<keyword evidence="15" id="KW-0862">Zinc</keyword>
<evidence type="ECO:0000256" key="25">
    <source>
        <dbReference type="ARBA" id="ARBA00049513"/>
    </source>
</evidence>
<evidence type="ECO:0000256" key="7">
    <source>
        <dbReference type="ARBA" id="ARBA00022490"/>
    </source>
</evidence>
<dbReference type="InterPro" id="IPR035587">
    <property type="entry name" value="DUS-like_FMN-bd"/>
</dbReference>
<evidence type="ECO:0000256" key="11">
    <source>
        <dbReference type="ARBA" id="ARBA00022694"/>
    </source>
</evidence>
<keyword evidence="16" id="KW-0521">NADP</keyword>
<dbReference type="GO" id="GO:0003723">
    <property type="term" value="F:RNA binding"/>
    <property type="evidence" value="ECO:0007669"/>
    <property type="project" value="TreeGrafter"/>
</dbReference>
<feature type="compositionally biased region" description="Polar residues" evidence="26">
    <location>
        <begin position="1"/>
        <end position="10"/>
    </location>
</feature>
<comment type="caution">
    <text evidence="28">The sequence shown here is derived from an EMBL/GenBank/DDBJ whole genome shotgun (WGS) entry which is preliminary data.</text>
</comment>
<evidence type="ECO:0000256" key="9">
    <source>
        <dbReference type="ARBA" id="ARBA00022643"/>
    </source>
</evidence>
<keyword evidence="19" id="KW-0539">Nucleus</keyword>
<comment type="catalytic activity">
    <reaction evidence="23">
        <text>a 5,6-dihydrouridine in mRNA + NAD(+) = a uridine in mRNA + NADH + H(+)</text>
        <dbReference type="Rhea" id="RHEA:69851"/>
        <dbReference type="Rhea" id="RHEA-COMP:14658"/>
        <dbReference type="Rhea" id="RHEA-COMP:17789"/>
        <dbReference type="ChEBI" id="CHEBI:15378"/>
        <dbReference type="ChEBI" id="CHEBI:57540"/>
        <dbReference type="ChEBI" id="CHEBI:57945"/>
        <dbReference type="ChEBI" id="CHEBI:65315"/>
        <dbReference type="ChEBI" id="CHEBI:74443"/>
    </reaction>
    <physiologicalReaction direction="right-to-left" evidence="23">
        <dbReference type="Rhea" id="RHEA:69853"/>
    </physiologicalReaction>
</comment>
<evidence type="ECO:0000256" key="13">
    <source>
        <dbReference type="ARBA" id="ARBA00022737"/>
    </source>
</evidence>
<evidence type="ECO:0000256" key="10">
    <source>
        <dbReference type="ARBA" id="ARBA00022664"/>
    </source>
</evidence>
<reference evidence="28" key="1">
    <citation type="journal article" date="2021" name="IMA Fungus">
        <title>Genomic characterization of three marine fungi, including Emericellopsis atlantica sp. nov. with signatures of a generalist lifestyle and marine biomass degradation.</title>
        <authorList>
            <person name="Hagestad O.C."/>
            <person name="Hou L."/>
            <person name="Andersen J.H."/>
            <person name="Hansen E.H."/>
            <person name="Altermark B."/>
            <person name="Li C."/>
            <person name="Kuhnert E."/>
            <person name="Cox R.J."/>
            <person name="Crous P.W."/>
            <person name="Spatafora J.W."/>
            <person name="Lail K."/>
            <person name="Amirebrahimi M."/>
            <person name="Lipzen A."/>
            <person name="Pangilinan J."/>
            <person name="Andreopoulos W."/>
            <person name="Hayes R.D."/>
            <person name="Ng V."/>
            <person name="Grigoriev I.V."/>
            <person name="Jackson S.A."/>
            <person name="Sutton T.D.S."/>
            <person name="Dobson A.D.W."/>
            <person name="Rama T."/>
        </authorList>
    </citation>
    <scope>NUCLEOTIDE SEQUENCE</scope>
    <source>
        <strain evidence="28">TRa3180A</strain>
    </source>
</reference>
<evidence type="ECO:0000256" key="2">
    <source>
        <dbReference type="ARBA" id="ARBA00004123"/>
    </source>
</evidence>
<gene>
    <name evidence="28" type="ORF">BJ878DRAFT_514354</name>
</gene>
<dbReference type="GO" id="GO:0102265">
    <property type="term" value="F:tRNA-dihydrouridine47 synthase activity"/>
    <property type="evidence" value="ECO:0007669"/>
    <property type="project" value="UniProtKB-EC"/>
</dbReference>
<dbReference type="SUPFAM" id="SSF51395">
    <property type="entry name" value="FMN-linked oxidoreductases"/>
    <property type="match status" value="1"/>
</dbReference>
<evidence type="ECO:0000256" key="14">
    <source>
        <dbReference type="ARBA" id="ARBA00022771"/>
    </source>
</evidence>
<comment type="catalytic activity">
    <reaction evidence="25">
        <text>5,6-dihydrouridine(47) in tRNA + NADP(+) = uridine(47) in tRNA + NADPH + H(+)</text>
        <dbReference type="Rhea" id="RHEA:53360"/>
        <dbReference type="Rhea" id="RHEA-COMP:13539"/>
        <dbReference type="Rhea" id="RHEA-COMP:13540"/>
        <dbReference type="ChEBI" id="CHEBI:15378"/>
        <dbReference type="ChEBI" id="CHEBI:57783"/>
        <dbReference type="ChEBI" id="CHEBI:58349"/>
        <dbReference type="ChEBI" id="CHEBI:65315"/>
        <dbReference type="ChEBI" id="CHEBI:74443"/>
        <dbReference type="EC" id="1.3.1.89"/>
    </reaction>
    <physiologicalReaction direction="right-to-left" evidence="25">
        <dbReference type="Rhea" id="RHEA:53362"/>
    </physiologicalReaction>
</comment>
<evidence type="ECO:0000256" key="4">
    <source>
        <dbReference type="ARBA" id="ARBA00005451"/>
    </source>
</evidence>
<comment type="function">
    <text evidence="21">Catalyzes the synthesis of dihydrouridine, a modified base found in the D-loop of most tRNAs. Specifically modifies U47 in cytoplasmic tRNAs. Catalyzes the synthesis of dihydrouridine in some mRNAs, thereby affecting their translation.</text>
</comment>
<keyword evidence="10" id="KW-0507">mRNA processing</keyword>
<evidence type="ECO:0000256" key="17">
    <source>
        <dbReference type="ARBA" id="ARBA00023002"/>
    </source>
</evidence>
<dbReference type="GO" id="GO:0006397">
    <property type="term" value="P:mRNA processing"/>
    <property type="evidence" value="ECO:0007669"/>
    <property type="project" value="UniProtKB-KW"/>
</dbReference>
<evidence type="ECO:0000256" key="21">
    <source>
        <dbReference type="ARBA" id="ARBA00045934"/>
    </source>
</evidence>
<dbReference type="Gene3D" id="3.20.20.70">
    <property type="entry name" value="Aldolase class I"/>
    <property type="match status" value="1"/>
</dbReference>
<dbReference type="GO" id="GO:0005737">
    <property type="term" value="C:cytoplasm"/>
    <property type="evidence" value="ECO:0007669"/>
    <property type="project" value="UniProtKB-SubCell"/>
</dbReference>
<evidence type="ECO:0000256" key="16">
    <source>
        <dbReference type="ARBA" id="ARBA00022857"/>
    </source>
</evidence>
<dbReference type="CDD" id="cd02801">
    <property type="entry name" value="DUS_like_FMN"/>
    <property type="match status" value="1"/>
</dbReference>
<evidence type="ECO:0000256" key="26">
    <source>
        <dbReference type="SAM" id="MobiDB-lite"/>
    </source>
</evidence>
<evidence type="ECO:0000256" key="20">
    <source>
        <dbReference type="ARBA" id="ARBA00031322"/>
    </source>
</evidence>
<dbReference type="AlphaFoldDB" id="A0A9P8CEU7"/>
<dbReference type="OrthoDB" id="259935at2759"/>
<feature type="region of interest" description="Disordered" evidence="26">
    <location>
        <begin position="1"/>
        <end position="26"/>
    </location>
</feature>
<dbReference type="EC" id="1.3.1.89" evidence="5"/>
<dbReference type="GO" id="GO:0005634">
    <property type="term" value="C:nucleus"/>
    <property type="evidence" value="ECO:0007669"/>
    <property type="project" value="UniProtKB-SubCell"/>
</dbReference>
<dbReference type="GO" id="GO:0050660">
    <property type="term" value="F:flavin adenine dinucleotide binding"/>
    <property type="evidence" value="ECO:0007669"/>
    <property type="project" value="InterPro"/>
</dbReference>
<proteinExistence type="inferred from homology"/>
<keyword evidence="14" id="KW-0863">Zinc-finger</keyword>
<dbReference type="FunFam" id="3.20.20.70:FF:000145">
    <property type="entry name" value="tRNA-dihydrouridine(47) synthase [NAD(P)(+)]"/>
    <property type="match status" value="1"/>
</dbReference>
<dbReference type="Gene3D" id="4.10.1000.10">
    <property type="entry name" value="Zinc finger, CCCH-type"/>
    <property type="match status" value="1"/>
</dbReference>
<comment type="cofactor">
    <cofactor evidence="1">
        <name>FMN</name>
        <dbReference type="ChEBI" id="CHEBI:58210"/>
    </cofactor>
</comment>
<feature type="region of interest" description="Disordered" evidence="26">
    <location>
        <begin position="58"/>
        <end position="151"/>
    </location>
</feature>
<dbReference type="InterPro" id="IPR013785">
    <property type="entry name" value="Aldolase_TIM"/>
</dbReference>
<comment type="catalytic activity">
    <reaction evidence="22">
        <text>5,6-dihydrouridine(47) in tRNA + NAD(+) = uridine(47) in tRNA + NADH + H(+)</text>
        <dbReference type="Rhea" id="RHEA:53364"/>
        <dbReference type="Rhea" id="RHEA-COMP:13539"/>
        <dbReference type="Rhea" id="RHEA-COMP:13540"/>
        <dbReference type="ChEBI" id="CHEBI:15378"/>
        <dbReference type="ChEBI" id="CHEBI:57540"/>
        <dbReference type="ChEBI" id="CHEBI:57945"/>
        <dbReference type="ChEBI" id="CHEBI:65315"/>
        <dbReference type="ChEBI" id="CHEBI:74443"/>
        <dbReference type="EC" id="1.3.1.89"/>
    </reaction>
    <physiologicalReaction direction="right-to-left" evidence="22">
        <dbReference type="Rhea" id="RHEA:53366"/>
    </physiologicalReaction>
</comment>
<comment type="subcellular location">
    <subcellularLocation>
        <location evidence="3">Cytoplasm</location>
    </subcellularLocation>
    <subcellularLocation>
        <location evidence="2">Nucleus</location>
    </subcellularLocation>
</comment>
<dbReference type="InterPro" id="IPR018517">
    <property type="entry name" value="tRNA_hU_synthase_CS"/>
</dbReference>
<feature type="compositionally biased region" description="Basic residues" evidence="26">
    <location>
        <begin position="137"/>
        <end position="146"/>
    </location>
</feature>
<evidence type="ECO:0000313" key="28">
    <source>
        <dbReference type="EMBL" id="KAG9242671.1"/>
    </source>
</evidence>
<evidence type="ECO:0000256" key="23">
    <source>
        <dbReference type="ARBA" id="ARBA00048342"/>
    </source>
</evidence>
<evidence type="ECO:0000256" key="1">
    <source>
        <dbReference type="ARBA" id="ARBA00001917"/>
    </source>
</evidence>
<evidence type="ECO:0000256" key="12">
    <source>
        <dbReference type="ARBA" id="ARBA00022723"/>
    </source>
</evidence>
<feature type="domain" description="DUS-like FMN-binding" evidence="27">
    <location>
        <begin position="584"/>
        <end position="637"/>
    </location>
</feature>
<protein>
    <recommendedName>
        <fullName evidence="6">tRNA-dihydrouridine(47) synthase [NAD(P)(+)]</fullName>
        <ecNumber evidence="5">1.3.1.89</ecNumber>
    </recommendedName>
    <alternativeName>
        <fullName evidence="20">tRNA-dihydrouridine synthase 3</fullName>
    </alternativeName>
</protein>
<feature type="domain" description="DUS-like FMN-binding" evidence="27">
    <location>
        <begin position="342"/>
        <end position="549"/>
    </location>
</feature>
<evidence type="ECO:0000256" key="22">
    <source>
        <dbReference type="ARBA" id="ARBA00048266"/>
    </source>
</evidence>
<evidence type="ECO:0000256" key="3">
    <source>
        <dbReference type="ARBA" id="ARBA00004496"/>
    </source>
</evidence>
<keyword evidence="11" id="KW-0819">tRNA processing</keyword>
<evidence type="ECO:0000256" key="18">
    <source>
        <dbReference type="ARBA" id="ARBA00023027"/>
    </source>
</evidence>
<keyword evidence="9" id="KW-0288">FMN</keyword>
<evidence type="ECO:0000256" key="8">
    <source>
        <dbReference type="ARBA" id="ARBA00022630"/>
    </source>
</evidence>
<evidence type="ECO:0000259" key="27">
    <source>
        <dbReference type="Pfam" id="PF01207"/>
    </source>
</evidence>
<dbReference type="PANTHER" id="PTHR45846:SF1">
    <property type="entry name" value="TRNA-DIHYDROURIDINE(47) SYNTHASE [NAD(P)(+)]-LIKE"/>
    <property type="match status" value="1"/>
</dbReference>
<dbReference type="EMBL" id="MU254049">
    <property type="protein sequence ID" value="KAG9242671.1"/>
    <property type="molecule type" value="Genomic_DNA"/>
</dbReference>
<organism evidence="28 29">
    <name type="scientific">Calycina marina</name>
    <dbReference type="NCBI Taxonomy" id="1763456"/>
    <lineage>
        <taxon>Eukaryota</taxon>
        <taxon>Fungi</taxon>
        <taxon>Dikarya</taxon>
        <taxon>Ascomycota</taxon>
        <taxon>Pezizomycotina</taxon>
        <taxon>Leotiomycetes</taxon>
        <taxon>Helotiales</taxon>
        <taxon>Pezizellaceae</taxon>
        <taxon>Calycina</taxon>
    </lineage>
</organism>
<comment type="catalytic activity">
    <reaction evidence="24">
        <text>a 5,6-dihydrouridine in mRNA + NADP(+) = a uridine in mRNA + NADPH + H(+)</text>
        <dbReference type="Rhea" id="RHEA:69855"/>
        <dbReference type="Rhea" id="RHEA-COMP:14658"/>
        <dbReference type="Rhea" id="RHEA-COMP:17789"/>
        <dbReference type="ChEBI" id="CHEBI:15378"/>
        <dbReference type="ChEBI" id="CHEBI:57783"/>
        <dbReference type="ChEBI" id="CHEBI:58349"/>
        <dbReference type="ChEBI" id="CHEBI:65315"/>
        <dbReference type="ChEBI" id="CHEBI:74443"/>
    </reaction>
    <physiologicalReaction direction="right-to-left" evidence="24">
        <dbReference type="Rhea" id="RHEA:69857"/>
    </physiologicalReaction>
</comment>
<sequence>MADSETNGETAMSLKRTLNGDTTTVTPAIPVDVVDSSLQNSPGASTDAIESAAKRVKIDTSEDKLVSNPQESIGRNGSAGSEIVPSSHTPPSTRVKGMASIKPEYLLNTYKKNPDPTEGDDAAEQRGKDDRDNGGGGKKKQKKQKGQNKERKFGTWGDAIKLCNSRAYFPEFLPEVCKFGDSCKMCHDLRKYMKEGKNQDLQTFGAICPVYEAYGKCNDGWKCRFAGSHSEEMEHEDGRKELVLKENMAVVDAKGDDEVRTGIYNIVSTEVKLALAKRQFDLRKSETYVAWLDKETRETEKLYNQKRVEGEERQEYRAQFVDPPFLPSEKRRVYFDASTPVLAPLTTQGNLPFRRMCVEFGAQLTYSEMAFGMPMIQGQKNDWALMKAHASEISPPRAPTSIVQGYDNSKDLKFSVQIEANQIMPATKATEAVTALVPHLRLVDLNCGCPLDAICKEGGGSSLLESYSKLEKMVRGMNIVSRDVPITVKIRTGSKDVKPTAQKIIERMAFGGEQARERHGAPGCAAITLHGRSKQQRYTKDANWSYIAECAALVKSYNKKKDGLTDTIREADERTQANNKNGEMYFIGNGDCYSHVQYYDNIKNSGVDSVMIARGALIKPWVFEEIEKGDYIDKSATERLSYVEKFARYGLEAWGSDEMGVGTTRRFLLEWLSFAHRYVPVGLLEHLPPSIQDRPPAYRGRNELETLLASENYLDWIKISEMFLGPAHKDFSFVPKHKSNAYEAEG</sequence>
<evidence type="ECO:0000256" key="24">
    <source>
        <dbReference type="ARBA" id="ARBA00049447"/>
    </source>
</evidence>
<dbReference type="PANTHER" id="PTHR45846">
    <property type="entry name" value="TRNA-DIHYDROURIDINE(47) SYNTHASE [NAD(P)(+)]-LIKE"/>
    <property type="match status" value="1"/>
</dbReference>
<keyword evidence="13" id="KW-0677">Repeat</keyword>
<name>A0A9P8CEU7_9HELO</name>
<feature type="compositionally biased region" description="Polar residues" evidence="26">
    <location>
        <begin position="67"/>
        <end position="92"/>
    </location>
</feature>
<evidence type="ECO:0000256" key="19">
    <source>
        <dbReference type="ARBA" id="ARBA00023242"/>
    </source>
</evidence>
<evidence type="ECO:0000313" key="29">
    <source>
        <dbReference type="Proteomes" id="UP000887226"/>
    </source>
</evidence>
<dbReference type="Proteomes" id="UP000887226">
    <property type="component" value="Unassembled WGS sequence"/>
</dbReference>
<evidence type="ECO:0000256" key="5">
    <source>
        <dbReference type="ARBA" id="ARBA00012376"/>
    </source>
</evidence>
<keyword evidence="8" id="KW-0285">Flavoprotein</keyword>
<keyword evidence="29" id="KW-1185">Reference proteome</keyword>
<dbReference type="GO" id="GO:0008270">
    <property type="term" value="F:zinc ion binding"/>
    <property type="evidence" value="ECO:0007669"/>
    <property type="project" value="UniProtKB-KW"/>
</dbReference>
<feature type="compositionally biased region" description="Basic and acidic residues" evidence="26">
    <location>
        <begin position="123"/>
        <end position="133"/>
    </location>
</feature>
<keyword evidence="7" id="KW-0963">Cytoplasm</keyword>
<keyword evidence="18" id="KW-0520">NAD</keyword>
<keyword evidence="17" id="KW-0560">Oxidoreductase</keyword>